<keyword evidence="3" id="KW-1185">Reference proteome</keyword>
<dbReference type="SUPFAM" id="SSF81606">
    <property type="entry name" value="PP2C-like"/>
    <property type="match status" value="1"/>
</dbReference>
<reference evidence="2 3" key="1">
    <citation type="submission" date="2024-02" db="EMBL/GenBank/DDBJ databases">
        <title>Rhodopirellula caenicola NBRC 110016.</title>
        <authorList>
            <person name="Ichikawa N."/>
            <person name="Katano-Makiyama Y."/>
            <person name="Hidaka K."/>
        </authorList>
    </citation>
    <scope>NUCLEOTIDE SEQUENCE [LARGE SCALE GENOMIC DNA]</scope>
    <source>
        <strain evidence="2 3">NBRC 110016</strain>
    </source>
</reference>
<dbReference type="Gene3D" id="3.60.40.10">
    <property type="entry name" value="PPM-type phosphatase domain"/>
    <property type="match status" value="1"/>
</dbReference>
<evidence type="ECO:0000313" key="2">
    <source>
        <dbReference type="EMBL" id="GAA5510384.1"/>
    </source>
</evidence>
<dbReference type="CDD" id="cd00143">
    <property type="entry name" value="PP2Cc"/>
    <property type="match status" value="1"/>
</dbReference>
<dbReference type="PROSITE" id="PS51746">
    <property type="entry name" value="PPM_2"/>
    <property type="match status" value="1"/>
</dbReference>
<name>A0ABP9VZ23_9BACT</name>
<comment type="caution">
    <text evidence="2">The sequence shown here is derived from an EMBL/GenBank/DDBJ whole genome shotgun (WGS) entry which is preliminary data.</text>
</comment>
<dbReference type="SMART" id="SM00331">
    <property type="entry name" value="PP2C_SIG"/>
    <property type="match status" value="1"/>
</dbReference>
<evidence type="ECO:0000259" key="1">
    <source>
        <dbReference type="PROSITE" id="PS51746"/>
    </source>
</evidence>
<organism evidence="2 3">
    <name type="scientific">Novipirellula caenicola</name>
    <dbReference type="NCBI Taxonomy" id="1536901"/>
    <lineage>
        <taxon>Bacteria</taxon>
        <taxon>Pseudomonadati</taxon>
        <taxon>Planctomycetota</taxon>
        <taxon>Planctomycetia</taxon>
        <taxon>Pirellulales</taxon>
        <taxon>Pirellulaceae</taxon>
        <taxon>Novipirellula</taxon>
    </lineage>
</organism>
<dbReference type="RefSeq" id="WP_345688263.1">
    <property type="nucleotide sequence ID" value="NZ_BAABRO010000022.1"/>
</dbReference>
<dbReference type="PANTHER" id="PTHR13832:SF860">
    <property type="entry name" value="PROTEIN PHOSPHATASE PHPP"/>
    <property type="match status" value="1"/>
</dbReference>
<proteinExistence type="predicted"/>
<feature type="domain" description="PPM-type phosphatase" evidence="1">
    <location>
        <begin position="7"/>
        <end position="273"/>
    </location>
</feature>
<protein>
    <recommendedName>
        <fullName evidence="1">PPM-type phosphatase domain-containing protein</fullName>
    </recommendedName>
</protein>
<dbReference type="PANTHER" id="PTHR13832">
    <property type="entry name" value="PROTEIN PHOSPHATASE 2C"/>
    <property type="match status" value="1"/>
</dbReference>
<gene>
    <name evidence="2" type="ORF">Rcae01_05892</name>
</gene>
<accession>A0ABP9VZ23</accession>
<dbReference type="InterPro" id="IPR001932">
    <property type="entry name" value="PPM-type_phosphatase-like_dom"/>
</dbReference>
<dbReference type="EMBL" id="BAABRO010000022">
    <property type="protein sequence ID" value="GAA5510384.1"/>
    <property type="molecule type" value="Genomic_DNA"/>
</dbReference>
<dbReference type="InterPro" id="IPR015655">
    <property type="entry name" value="PP2C"/>
</dbReference>
<evidence type="ECO:0000313" key="3">
    <source>
        <dbReference type="Proteomes" id="UP001416858"/>
    </source>
</evidence>
<dbReference type="SMART" id="SM00332">
    <property type="entry name" value="PP2Cc"/>
    <property type="match status" value="1"/>
</dbReference>
<dbReference type="Proteomes" id="UP001416858">
    <property type="component" value="Unassembled WGS sequence"/>
</dbReference>
<sequence length="293" mass="32301">MNGVPFDISGGSDIGQKRSENQDHYLIADLRRQLIVRGTDVPSAEHREMFGCQEGNLLVVADGMGGHRDGERASRTAIEATAQYVLDMMHWFLKLCSDDEQDFIDELSESLTTIQQKIWSVGESDHRRMGTTVTMAYLLGSRMYVVHAGDSRCYLLRDKTLKQLTTDHTVAQQLIDAGALRESDEAIQQWRHVLWNCVGGGNQAVRPEAVRCQLRTGDVLLLCSDGLTGMLDDDRIASILTANKDSKTSVKKLIDAANVAGGEDNISAIVCRINQIDENCDTNPATELDTTTG</sequence>
<dbReference type="Pfam" id="PF13672">
    <property type="entry name" value="PP2C_2"/>
    <property type="match status" value="1"/>
</dbReference>
<dbReference type="InterPro" id="IPR036457">
    <property type="entry name" value="PPM-type-like_dom_sf"/>
</dbReference>